<dbReference type="Pfam" id="PF07302">
    <property type="entry name" value="AroM"/>
    <property type="match status" value="1"/>
</dbReference>
<accession>A0ABV5HKB5</accession>
<keyword evidence="2" id="KW-1185">Reference proteome</keyword>
<protein>
    <submittedName>
        <fullName evidence="1">AroM family protein</fullName>
    </submittedName>
</protein>
<dbReference type="EMBL" id="JBHMEP010000001">
    <property type="protein sequence ID" value="MFB9134660.1"/>
    <property type="molecule type" value="Genomic_DNA"/>
</dbReference>
<sequence length="232" mass="25615">MSILRPTLGIVTIGQAPRVDLHDDLSVLLGDGVRLSEMGALDGLTLEMIEQRYPIMPGDYVLVSRMQDGQQVRIGESSLTPLLVAAVERMKRQKPDLIVVLCTGDLPEFSHDSSILVLSPKRMVQHFFSSLGDELDLTVMSPDEAQVEQTKARWRDNGYQVNCVVGSPYLEDGSRATGAMQARELKGSLMYLDCMGYSLAQCKQVSEISGKNVITPRQIIFNTVKLLLSQNS</sequence>
<evidence type="ECO:0000313" key="2">
    <source>
        <dbReference type="Proteomes" id="UP001589645"/>
    </source>
</evidence>
<evidence type="ECO:0000313" key="1">
    <source>
        <dbReference type="EMBL" id="MFB9134660.1"/>
    </source>
</evidence>
<dbReference type="Proteomes" id="UP001589645">
    <property type="component" value="Unassembled WGS sequence"/>
</dbReference>
<reference evidence="1 2" key="1">
    <citation type="submission" date="2024-09" db="EMBL/GenBank/DDBJ databases">
        <authorList>
            <person name="Sun Q."/>
            <person name="Mori K."/>
        </authorList>
    </citation>
    <scope>NUCLEOTIDE SEQUENCE [LARGE SCALE GENOMIC DNA]</scope>
    <source>
        <strain evidence="1 2">CECT 8064</strain>
    </source>
</reference>
<comment type="caution">
    <text evidence="1">The sequence shown here is derived from an EMBL/GenBank/DDBJ whole genome shotgun (WGS) entry which is preliminary data.</text>
</comment>
<organism evidence="1 2">
    <name type="scientific">Vibrio olivae</name>
    <dbReference type="NCBI Taxonomy" id="1243002"/>
    <lineage>
        <taxon>Bacteria</taxon>
        <taxon>Pseudomonadati</taxon>
        <taxon>Pseudomonadota</taxon>
        <taxon>Gammaproteobacteria</taxon>
        <taxon>Vibrionales</taxon>
        <taxon>Vibrionaceae</taxon>
        <taxon>Vibrio</taxon>
    </lineage>
</organism>
<proteinExistence type="predicted"/>
<gene>
    <name evidence="1" type="ORF">ACFFUV_06680</name>
</gene>
<dbReference type="RefSeq" id="WP_390190656.1">
    <property type="nucleotide sequence ID" value="NZ_JBHMEP010000001.1"/>
</dbReference>
<name>A0ABV5HKB5_9VIBR</name>
<dbReference type="InterPro" id="IPR010843">
    <property type="entry name" value="Uncharacterised_AroM"/>
</dbReference>